<dbReference type="eggNOG" id="ENOG5032UZ7">
    <property type="taxonomic scope" value="Bacteria"/>
</dbReference>
<dbReference type="RefSeq" id="WP_096335667.1">
    <property type="nucleotide sequence ID" value="NZ_CP009048.1"/>
</dbReference>
<feature type="transmembrane region" description="Helical" evidence="2">
    <location>
        <begin position="37"/>
        <end position="56"/>
    </location>
</feature>
<keyword evidence="2" id="KW-0812">Transmembrane</keyword>
<dbReference type="InterPro" id="IPR021682">
    <property type="entry name" value="DUF2933"/>
</dbReference>
<evidence type="ECO:0000313" key="3">
    <source>
        <dbReference type="EMBL" id="AIL61743.1"/>
    </source>
</evidence>
<dbReference type="Proteomes" id="UP000028931">
    <property type="component" value="Chromosome"/>
</dbReference>
<keyword evidence="2" id="KW-1133">Transmembrane helix</keyword>
<evidence type="ECO:0000256" key="1">
    <source>
        <dbReference type="SAM" id="MobiDB-lite"/>
    </source>
</evidence>
<gene>
    <name evidence="3" type="ORF">PSAKL28_25430</name>
</gene>
<dbReference type="OrthoDB" id="5298481at2"/>
<reference evidence="3 4" key="1">
    <citation type="submission" date="2014-07" db="EMBL/GenBank/DDBJ databases">
        <authorList>
            <person name="Lee K."/>
            <person name="Lim J.Y."/>
            <person name="Hwang I."/>
        </authorList>
    </citation>
    <scope>NUCLEOTIDE SEQUENCE [LARGE SCALE GENOMIC DNA]</scope>
    <source>
        <strain evidence="3 4">KL28</strain>
    </source>
</reference>
<evidence type="ECO:0008006" key="5">
    <source>
        <dbReference type="Google" id="ProtNLM"/>
    </source>
</evidence>
<dbReference type="Pfam" id="PF11666">
    <property type="entry name" value="DUF2933"/>
    <property type="match status" value="1"/>
</dbReference>
<sequence length="106" mass="12203">MNQHNLPQHRARGTNWYFLGFLAIAGYFLFTEHRAHVLPYLPFLLLLACPLMHFFMHRGHGHGGHEYGESGEHDNCCGHQHTSARNSQEEHDGLPDNQTKYPDRPA</sequence>
<accession>A0A077F8M6</accession>
<proteinExistence type="predicted"/>
<feature type="region of interest" description="Disordered" evidence="1">
    <location>
        <begin position="63"/>
        <end position="106"/>
    </location>
</feature>
<dbReference type="KEGG" id="palk:PSAKL28_25430"/>
<keyword evidence="2" id="KW-0472">Membrane</keyword>
<evidence type="ECO:0000256" key="2">
    <source>
        <dbReference type="SAM" id="Phobius"/>
    </source>
</evidence>
<dbReference type="EMBL" id="CP009048">
    <property type="protein sequence ID" value="AIL61743.1"/>
    <property type="molecule type" value="Genomic_DNA"/>
</dbReference>
<name>A0A077F8M6_9PSED</name>
<evidence type="ECO:0000313" key="4">
    <source>
        <dbReference type="Proteomes" id="UP000028931"/>
    </source>
</evidence>
<protein>
    <recommendedName>
        <fullName evidence="5">DUF2933 domain-containing protein</fullName>
    </recommendedName>
</protein>
<dbReference type="HOGENOM" id="CLU_171581_1_0_6"/>
<dbReference type="AlphaFoldDB" id="A0A077F8M6"/>
<organism evidence="3 4">
    <name type="scientific">Pseudomonas alkylphenolica</name>
    <dbReference type="NCBI Taxonomy" id="237609"/>
    <lineage>
        <taxon>Bacteria</taxon>
        <taxon>Pseudomonadati</taxon>
        <taxon>Pseudomonadota</taxon>
        <taxon>Gammaproteobacteria</taxon>
        <taxon>Pseudomonadales</taxon>
        <taxon>Pseudomonadaceae</taxon>
        <taxon>Pseudomonas</taxon>
    </lineage>
</organism>
<feature type="compositionally biased region" description="Basic and acidic residues" evidence="1">
    <location>
        <begin position="63"/>
        <end position="76"/>
    </location>
</feature>
<feature type="transmembrane region" description="Helical" evidence="2">
    <location>
        <begin position="14"/>
        <end position="31"/>
    </location>
</feature>